<name>A0A4C1YGE6_EUMVA</name>
<sequence length="111" mass="12839">MLVQCGLGAANDRHNYCDDNVQDRQLNQSGLPTLRKQWFHMKRLARRPLVSMRGYDSTAADRYSSSSAAEDRYLEHIRISRRLYARWRQSINPARRLQSILRASCIGPACT</sequence>
<proteinExistence type="predicted"/>
<evidence type="ECO:0000313" key="2">
    <source>
        <dbReference type="Proteomes" id="UP000299102"/>
    </source>
</evidence>
<dbReference type="EMBL" id="BGZK01001237">
    <property type="protein sequence ID" value="GBP75148.1"/>
    <property type="molecule type" value="Genomic_DNA"/>
</dbReference>
<protein>
    <submittedName>
        <fullName evidence="1">Uncharacterized protein</fullName>
    </submittedName>
</protein>
<keyword evidence="2" id="KW-1185">Reference proteome</keyword>
<evidence type="ECO:0000313" key="1">
    <source>
        <dbReference type="EMBL" id="GBP75148.1"/>
    </source>
</evidence>
<dbReference type="Proteomes" id="UP000299102">
    <property type="component" value="Unassembled WGS sequence"/>
</dbReference>
<organism evidence="1 2">
    <name type="scientific">Eumeta variegata</name>
    <name type="common">Bagworm moth</name>
    <name type="synonym">Eumeta japonica</name>
    <dbReference type="NCBI Taxonomy" id="151549"/>
    <lineage>
        <taxon>Eukaryota</taxon>
        <taxon>Metazoa</taxon>
        <taxon>Ecdysozoa</taxon>
        <taxon>Arthropoda</taxon>
        <taxon>Hexapoda</taxon>
        <taxon>Insecta</taxon>
        <taxon>Pterygota</taxon>
        <taxon>Neoptera</taxon>
        <taxon>Endopterygota</taxon>
        <taxon>Lepidoptera</taxon>
        <taxon>Glossata</taxon>
        <taxon>Ditrysia</taxon>
        <taxon>Tineoidea</taxon>
        <taxon>Psychidae</taxon>
        <taxon>Oiketicinae</taxon>
        <taxon>Eumeta</taxon>
    </lineage>
</organism>
<comment type="caution">
    <text evidence="1">The sequence shown here is derived from an EMBL/GenBank/DDBJ whole genome shotgun (WGS) entry which is preliminary data.</text>
</comment>
<dbReference type="AlphaFoldDB" id="A0A4C1YGE6"/>
<reference evidence="1 2" key="1">
    <citation type="journal article" date="2019" name="Commun. Biol.">
        <title>The bagworm genome reveals a unique fibroin gene that provides high tensile strength.</title>
        <authorList>
            <person name="Kono N."/>
            <person name="Nakamura H."/>
            <person name="Ohtoshi R."/>
            <person name="Tomita M."/>
            <person name="Numata K."/>
            <person name="Arakawa K."/>
        </authorList>
    </citation>
    <scope>NUCLEOTIDE SEQUENCE [LARGE SCALE GENOMIC DNA]</scope>
</reference>
<accession>A0A4C1YGE6</accession>
<gene>
    <name evidence="1" type="ORF">EVAR_42391_1</name>
</gene>